<dbReference type="AlphaFoldDB" id="A0AAJ1BIN8"/>
<dbReference type="InterPro" id="IPR024185">
    <property type="entry name" value="FTHF_cligase-like_sf"/>
</dbReference>
<dbReference type="EMBL" id="JAKUDL010000005">
    <property type="protein sequence ID" value="MCH4295511.1"/>
    <property type="molecule type" value="Genomic_DNA"/>
</dbReference>
<dbReference type="Pfam" id="PF02589">
    <property type="entry name" value="LUD_dom"/>
    <property type="match status" value="1"/>
</dbReference>
<accession>A0AAJ1BIN8</accession>
<reference evidence="2 3" key="1">
    <citation type="submission" date="2022-02" db="EMBL/GenBank/DDBJ databases">
        <title>The genome sequence of Shewanella sp. 3B26.</title>
        <authorList>
            <person name="Du J."/>
        </authorList>
    </citation>
    <scope>NUCLEOTIDE SEQUENCE [LARGE SCALE GENOMIC DNA]</scope>
    <source>
        <strain evidence="2 3">3B26</strain>
    </source>
</reference>
<name>A0AAJ1BIN8_9GAMM</name>
<proteinExistence type="predicted"/>
<dbReference type="RefSeq" id="WP_240591706.1">
    <property type="nucleotide sequence ID" value="NZ_JAKUDL010000005.1"/>
</dbReference>
<sequence length="197" mass="20634">MSKQAILNALKTSAMADVAMPELKSIGNQLSQLELESRLETNLATVAGKLELGGIDALKAHTQSLMAQGKVVLSLIDGVPGNRELTASPHALADVDFAVIPGELAVAENGAVWVTEASLTQGDHTTRIAPFICENLLLVVRRDAIVADMHQAMGRIGKLEDELGFGVFIAGPSKTADIEQALVVGAHGACSLGLYLI</sequence>
<dbReference type="Gene3D" id="3.40.50.10420">
    <property type="entry name" value="NagB/RpiA/CoA transferase-like"/>
    <property type="match status" value="1"/>
</dbReference>
<protein>
    <submittedName>
        <fullName evidence="2">LUD domain-containing protein</fullName>
    </submittedName>
</protein>
<dbReference type="PANTHER" id="PTHR43682">
    <property type="entry name" value="LACTATE UTILIZATION PROTEIN C"/>
    <property type="match status" value="1"/>
</dbReference>
<dbReference type="PANTHER" id="PTHR43682:SF1">
    <property type="entry name" value="LACTATE UTILIZATION PROTEIN C"/>
    <property type="match status" value="1"/>
</dbReference>
<evidence type="ECO:0000313" key="3">
    <source>
        <dbReference type="Proteomes" id="UP001297581"/>
    </source>
</evidence>
<organism evidence="2 3">
    <name type="scientific">Shewanella zhuhaiensis</name>
    <dbReference type="NCBI Taxonomy" id="2919576"/>
    <lineage>
        <taxon>Bacteria</taxon>
        <taxon>Pseudomonadati</taxon>
        <taxon>Pseudomonadota</taxon>
        <taxon>Gammaproteobacteria</taxon>
        <taxon>Alteromonadales</taxon>
        <taxon>Shewanellaceae</taxon>
        <taxon>Shewanella</taxon>
    </lineage>
</organism>
<dbReference type="InterPro" id="IPR003741">
    <property type="entry name" value="LUD_dom"/>
</dbReference>
<dbReference type="Proteomes" id="UP001297581">
    <property type="component" value="Unassembled WGS sequence"/>
</dbReference>
<evidence type="ECO:0000259" key="1">
    <source>
        <dbReference type="Pfam" id="PF02589"/>
    </source>
</evidence>
<feature type="domain" description="LUD" evidence="1">
    <location>
        <begin position="92"/>
        <end position="189"/>
    </location>
</feature>
<dbReference type="InterPro" id="IPR037171">
    <property type="entry name" value="NagB/RpiA_transferase-like"/>
</dbReference>
<gene>
    <name evidence="2" type="ORF">MJ923_14480</name>
</gene>
<dbReference type="SUPFAM" id="SSF100950">
    <property type="entry name" value="NagB/RpiA/CoA transferase-like"/>
    <property type="match status" value="1"/>
</dbReference>
<keyword evidence="3" id="KW-1185">Reference proteome</keyword>
<evidence type="ECO:0000313" key="2">
    <source>
        <dbReference type="EMBL" id="MCH4295511.1"/>
    </source>
</evidence>
<comment type="caution">
    <text evidence="2">The sequence shown here is derived from an EMBL/GenBank/DDBJ whole genome shotgun (WGS) entry which is preliminary data.</text>
</comment>